<organism evidence="2 3">
    <name type="scientific">Arcobacter acticola</name>
    <dbReference type="NCBI Taxonomy" id="1849015"/>
    <lineage>
        <taxon>Bacteria</taxon>
        <taxon>Pseudomonadati</taxon>
        <taxon>Campylobacterota</taxon>
        <taxon>Epsilonproteobacteria</taxon>
        <taxon>Campylobacterales</taxon>
        <taxon>Arcobacteraceae</taxon>
        <taxon>Arcobacter</taxon>
    </lineage>
</organism>
<gene>
    <name evidence="2" type="ORF">AACT_0828</name>
</gene>
<proteinExistence type="predicted"/>
<accession>A0A6M8EDH9</accession>
<dbReference type="RefSeq" id="WP_172125238.1">
    <property type="nucleotide sequence ID" value="NZ_CP042652.1"/>
</dbReference>
<name>A0A6M8EDH9_9BACT</name>
<dbReference type="EMBL" id="CP042652">
    <property type="protein sequence ID" value="QKE28022.1"/>
    <property type="molecule type" value="Genomic_DNA"/>
</dbReference>
<evidence type="ECO:0000313" key="3">
    <source>
        <dbReference type="Proteomes" id="UP000503483"/>
    </source>
</evidence>
<dbReference type="AlphaFoldDB" id="A0A6M8EDH9"/>
<dbReference type="PIRSF" id="PIRSF035009">
    <property type="entry name" value="UCP035009_HSDR_N"/>
    <property type="match status" value="1"/>
</dbReference>
<protein>
    <submittedName>
        <fullName evidence="2">Type IIG restriction/modification system</fullName>
    </submittedName>
</protein>
<sequence>MDFQTKLQELVKRIESLRNSVQTEEATKHSFVMPFISLLGYDIFNPNIVIPEFTADIGKKKGEKVDYAIIQDGKPLILIEVKNHTENLDNHDKQLERYFTVTESKFGILTNGIEYRFYSDLDKPNKMDGKPFLVINLLNLKDRDIKELERFSIENIDIEKILNMANKQKYIVQIKKIFKQESIEPSDDFIRFFATKATDRRLIQPVIEEFKAYIKIAFSEIINDMVQDKINSLNTQLSVEIDNVIEEDVVNNDGIDTTEEELEGFYIVKSILAEKISLSRIIARDTKSYFGILLDDNNRKWICRLRFNTSQKYISLHESEKEEIKYTISKLEDIYSFRDKLISIVERLEK</sequence>
<dbReference type="Proteomes" id="UP000503483">
    <property type="component" value="Chromosome"/>
</dbReference>
<dbReference type="InterPro" id="IPR007409">
    <property type="entry name" value="Restrct_endonuc_type1_HsdR_N"/>
</dbReference>
<keyword evidence="3" id="KW-1185">Reference proteome</keyword>
<reference evidence="2 3" key="1">
    <citation type="submission" date="2019-08" db="EMBL/GenBank/DDBJ databases">
        <title>Complete genome sequence of Arcobacter acticola.</title>
        <authorList>
            <person name="Miller W."/>
        </authorList>
    </citation>
    <scope>NUCLEOTIDE SEQUENCE [LARGE SCALE GENOMIC DNA]</scope>
    <source>
        <strain evidence="2 3">KCTC 52212</strain>
    </source>
</reference>
<dbReference type="GO" id="GO:0009307">
    <property type="term" value="P:DNA restriction-modification system"/>
    <property type="evidence" value="ECO:0007669"/>
    <property type="project" value="UniProtKB-KW"/>
</dbReference>
<dbReference type="GO" id="GO:0005524">
    <property type="term" value="F:ATP binding"/>
    <property type="evidence" value="ECO:0007669"/>
    <property type="project" value="UniProtKB-KW"/>
</dbReference>
<dbReference type="InterPro" id="IPR017035">
    <property type="entry name" value="UCP035009_HsdR_All3000-type"/>
</dbReference>
<evidence type="ECO:0000313" key="2">
    <source>
        <dbReference type="EMBL" id="QKE28022.1"/>
    </source>
</evidence>
<dbReference type="Pfam" id="PF04313">
    <property type="entry name" value="HSDR_N"/>
    <property type="match status" value="1"/>
</dbReference>
<dbReference type="KEGG" id="paco:AACT_0828"/>
<evidence type="ECO:0000259" key="1">
    <source>
        <dbReference type="Pfam" id="PF04313"/>
    </source>
</evidence>
<feature type="domain" description="Restriction endonuclease type I HsdR N-terminal" evidence="1">
    <location>
        <begin position="22"/>
        <end position="125"/>
    </location>
</feature>
<dbReference type="GO" id="GO:0003677">
    <property type="term" value="F:DNA binding"/>
    <property type="evidence" value="ECO:0007669"/>
    <property type="project" value="UniProtKB-KW"/>
</dbReference>
<dbReference type="Gene3D" id="3.90.1570.30">
    <property type="match status" value="1"/>
</dbReference>
<dbReference type="GO" id="GO:0009035">
    <property type="term" value="F:type I site-specific deoxyribonuclease activity"/>
    <property type="evidence" value="ECO:0007669"/>
    <property type="project" value="UniProtKB-EC"/>
</dbReference>